<protein>
    <submittedName>
        <fullName evidence="3">RIKEN cDNA 4933407L21 gene</fullName>
    </submittedName>
</protein>
<reference evidence="2" key="6">
    <citation type="journal article" date="2002" name="Nature">
        <title>Analysis of the mouse transcriptome based on functional annotation of 60,770 full-length cDNAs.</title>
        <authorList>
            <consortium name="The FANTOM Consortium and the RIKEN Genome Exploration Research Group Phase I and II Team"/>
        </authorList>
    </citation>
    <scope>NUCLEOTIDE SEQUENCE</scope>
    <source>
        <strain evidence="2">C57BL/6J</strain>
        <tissue evidence="2">Testis</tissue>
    </source>
</reference>
<evidence type="ECO:0000313" key="3">
    <source>
        <dbReference type="Ensembl" id="ENSMUSP00000027426.5"/>
    </source>
</evidence>
<dbReference type="GeneTree" id="ENSGT00950000184137"/>
<reference evidence="2" key="4">
    <citation type="submission" date="2000-07" db="EMBL/GenBank/DDBJ databases">
        <authorList>
            <person name="Adachi J."/>
            <person name="Aizawa K."/>
            <person name="Akahira S."/>
            <person name="Akimura T."/>
            <person name="Arai A."/>
            <person name="Aono H."/>
            <person name="Arakawa T."/>
            <person name="Bono H."/>
            <person name="Carninci P."/>
            <person name="Fukuda S."/>
            <person name="Fukunishi Y."/>
            <person name="Furuno M."/>
            <person name="Hanagaki T."/>
            <person name="Hara A."/>
            <person name="Hayatsu N."/>
            <person name="Hiramoto K."/>
            <person name="Hiraoka T."/>
            <person name="Hori F."/>
            <person name="Imotani K."/>
            <person name="Ishii Y."/>
            <person name="Itoh M."/>
            <person name="Izawa M."/>
            <person name="Kasukawa T."/>
            <person name="Kato H."/>
            <person name="Kawai J."/>
            <person name="Kojima Y."/>
            <person name="Konno H."/>
            <person name="Kouda M."/>
            <person name="Koya S."/>
            <person name="Kurihara C."/>
            <person name="Matsuyama T."/>
            <person name="Miyazaki A."/>
            <person name="Nishi K."/>
            <person name="Nomura K."/>
            <person name="Numazaki R."/>
            <person name="Ohno M."/>
            <person name="Okazaki Y."/>
            <person name="Okido T."/>
            <person name="Owa C."/>
            <person name="Saito H."/>
            <person name="Saito R."/>
            <person name="Sakai C."/>
            <person name="Sakai K."/>
            <person name="Sano H."/>
            <person name="Sasaki D."/>
            <person name="Shibata K."/>
            <person name="Shibata Y."/>
            <person name="Shinagawa A."/>
            <person name="Shiraki T."/>
            <person name="Sogabe Y."/>
            <person name="Suzuki H."/>
            <person name="Tagami M."/>
            <person name="Tagawa A."/>
            <person name="Takahashi F."/>
            <person name="Tanaka T."/>
            <person name="Tejima Y."/>
            <person name="Toya T."/>
            <person name="Yamamura T."/>
            <person name="Yasunishi A."/>
            <person name="Yoshida K."/>
            <person name="Yoshino M."/>
            <person name="Muramatsu M."/>
            <person name="Hayashizaki Y."/>
        </authorList>
    </citation>
    <scope>NUCLEOTIDE SEQUENCE</scope>
    <source>
        <strain evidence="2">C57BL/6J</strain>
        <tissue evidence="2">Testis</tissue>
    </source>
</reference>
<dbReference type="Proteomes" id="UP000000589">
    <property type="component" value="Chromosome 1"/>
</dbReference>
<dbReference type="EMBL" id="AK016730">
    <property type="protein sequence ID" value="BAB30402.1"/>
    <property type="molecule type" value="mRNA"/>
</dbReference>
<reference evidence="3 5" key="9">
    <citation type="journal article" date="2009" name="PLoS Biol.">
        <title>Lineage-specific biology revealed by a finished genome assembly of the mouse.</title>
        <authorList>
            <consortium name="Mouse Genome Sequencing Consortium"/>
            <person name="Church D.M."/>
            <person name="Goodstadt L."/>
            <person name="Hillier L.W."/>
            <person name="Zody M.C."/>
            <person name="Goldstein S."/>
            <person name="She X."/>
            <person name="Bult C.J."/>
            <person name="Agarwala R."/>
            <person name="Cherry J.L."/>
            <person name="DiCuccio M."/>
            <person name="Hlavina W."/>
            <person name="Kapustin Y."/>
            <person name="Meric P."/>
            <person name="Maglott D."/>
            <person name="Birtle Z."/>
            <person name="Marques A.C."/>
            <person name="Graves T."/>
            <person name="Zhou S."/>
            <person name="Teague B."/>
            <person name="Potamousis K."/>
            <person name="Churas C."/>
            <person name="Place M."/>
            <person name="Herschleb J."/>
            <person name="Runnheim R."/>
            <person name="Forrest D."/>
            <person name="Amos-Landgraf J."/>
            <person name="Schwartz D.C."/>
            <person name="Cheng Z."/>
            <person name="Lindblad-Toh K."/>
            <person name="Eichler E.E."/>
            <person name="Ponting C.P."/>
        </authorList>
    </citation>
    <scope>NUCLEOTIDE SEQUENCE [LARGE SCALE GENOMIC DNA]</scope>
    <source>
        <strain evidence="3 5">C57BL/6J</strain>
    </source>
</reference>
<reference evidence="2" key="7">
    <citation type="journal article" date="2005" name="Science">
        <title>The Transcriptional Landscape of the Mammalian Genome.</title>
        <authorList>
            <consortium name="The FANTOM Consortium"/>
            <consortium name="Riken Genome Exploration Research Group and Genome Science Group (Genome Network Project Core Group)"/>
        </authorList>
    </citation>
    <scope>NUCLEOTIDE SEQUENCE</scope>
    <source>
        <strain evidence="2">C57BL/6J</strain>
        <tissue evidence="2">Testis</tissue>
    </source>
</reference>
<evidence type="ECO:0000313" key="2">
    <source>
        <dbReference type="EMBL" id="BAB30402.1"/>
    </source>
</evidence>
<reference evidence="2" key="5">
    <citation type="journal article" date="2001" name="Nature">
        <title>Functional annotation of a full-length mouse cDNA collection.</title>
        <authorList>
            <consortium name="The RIKEN Genome Exploration Research Group Phase II Team and the FANTOM Consortium"/>
        </authorList>
    </citation>
    <scope>NUCLEOTIDE SEQUENCE</scope>
    <source>
        <strain evidence="2">C57BL/6J</strain>
        <tissue evidence="2">Testis</tissue>
    </source>
</reference>
<name>Q9D476_MOUSE</name>
<dbReference type="HOGENOM" id="CLU_1926889_0_0_1"/>
<dbReference type="STRING" id="10090.ENSMUSP00000027426"/>
<dbReference type="AGR" id="MGI:1918391"/>
<dbReference type="Bgee" id="ENSMUSG00000026224">
    <property type="expression patterns" value="Expressed in ventricular zone and 37 other cell types or tissues"/>
</dbReference>
<reference evidence="2" key="3">
    <citation type="journal article" date="2000" name="Genome Res.">
        <title>RIKEN integrated sequence analysis (RISA) system--384-format sequencing pipeline with 384 multicapillary sequencer.</title>
        <authorList>
            <person name="Shibata K."/>
            <person name="Itoh M."/>
            <person name="Aizawa K."/>
            <person name="Nagaoka S."/>
            <person name="Sasaki N."/>
            <person name="Carninci P."/>
            <person name="Konno H."/>
            <person name="Akiyama J."/>
            <person name="Nishi K."/>
            <person name="Kitsunai T."/>
            <person name="Tashiro H."/>
            <person name="Itoh M."/>
            <person name="Sumi N."/>
            <person name="Ishii Y."/>
            <person name="Nakamura S."/>
            <person name="Hazama M."/>
            <person name="Nishine T."/>
            <person name="Harada A."/>
            <person name="Yamamoto R."/>
            <person name="Matsumoto H."/>
            <person name="Sakaguchi S."/>
            <person name="Ikegami T."/>
            <person name="Kashiwagi K."/>
            <person name="Fujiwake S."/>
            <person name="Inoue K."/>
            <person name="Togawa Y."/>
            <person name="Izawa M."/>
            <person name="Ohara E."/>
            <person name="Watahiki M."/>
            <person name="Yoneda Y."/>
            <person name="Ishikawa T."/>
            <person name="Ozawa K."/>
            <person name="Tanaka T."/>
            <person name="Matsuura S."/>
            <person name="Kawai J."/>
            <person name="Okazaki Y."/>
            <person name="Muramatsu M."/>
            <person name="Inoue Y."/>
            <person name="Kira A."/>
            <person name="Hayashizaki Y."/>
        </authorList>
    </citation>
    <scope>NUCLEOTIDE SEQUENCE</scope>
    <source>
        <strain evidence="2">C57BL/6J</strain>
        <tissue evidence="2">Testis</tissue>
    </source>
</reference>
<dbReference type="MGI" id="MGI:1918391">
    <property type="gene designation" value="4933407L21Rik"/>
</dbReference>
<organism evidence="2">
    <name type="scientific">Mus musculus</name>
    <name type="common">Mouse</name>
    <dbReference type="NCBI Taxonomy" id="10090"/>
    <lineage>
        <taxon>Eukaryota</taxon>
        <taxon>Metazoa</taxon>
        <taxon>Chordata</taxon>
        <taxon>Craniata</taxon>
        <taxon>Vertebrata</taxon>
        <taxon>Euteleostomi</taxon>
        <taxon>Mammalia</taxon>
        <taxon>Eutheria</taxon>
        <taxon>Euarchontoglires</taxon>
        <taxon>Glires</taxon>
        <taxon>Rodentia</taxon>
        <taxon>Myomorpha</taxon>
        <taxon>Muroidea</taxon>
        <taxon>Muridae</taxon>
        <taxon>Murinae</taxon>
        <taxon>Mus</taxon>
        <taxon>Mus</taxon>
    </lineage>
</organism>
<reference evidence="2" key="1">
    <citation type="journal article" date="1999" name="Methods Enzymol.">
        <title>High-efficiency full-length cDNA cloning.</title>
        <authorList>
            <person name="Carninci P."/>
            <person name="Hayashizaki Y."/>
        </authorList>
    </citation>
    <scope>NUCLEOTIDE SEQUENCE</scope>
    <source>
        <strain evidence="2">C57BL/6J</strain>
        <tissue evidence="2">Testis</tissue>
    </source>
</reference>
<gene>
    <name evidence="3 4" type="primary">4933407L21Rik</name>
</gene>
<accession>Q9D476</accession>
<dbReference type="PaxDb" id="10090-ENSMUSP00000027426"/>
<reference evidence="2" key="2">
    <citation type="journal article" date="2000" name="Genome Res.">
        <title>Normalization and subtraction of cap-trapper-selected cDNAs to prepare full-length cDNA libraries for rapid discovery of new genes.</title>
        <authorList>
            <person name="Carninci P."/>
            <person name="Shibata Y."/>
            <person name="Hayatsu N."/>
            <person name="Sugahara Y."/>
            <person name="Shibata K."/>
            <person name="Itoh M."/>
            <person name="Konno H."/>
            <person name="Okazaki Y."/>
            <person name="Muramatsu M."/>
            <person name="Hayashizaki Y."/>
        </authorList>
    </citation>
    <scope>NUCLEOTIDE SEQUENCE</scope>
    <source>
        <strain evidence="2">C57BL/6J</strain>
        <tissue evidence="2">Testis</tissue>
    </source>
</reference>
<reference evidence="3" key="11">
    <citation type="submission" date="2025-05" db="UniProtKB">
        <authorList>
            <consortium name="Ensembl"/>
        </authorList>
    </citation>
    <scope>IDENTIFICATION</scope>
    <source>
        <strain evidence="3">C57BL/6J</strain>
    </source>
</reference>
<proteinExistence type="evidence at transcript level"/>
<reference evidence="3" key="10">
    <citation type="journal article" date="2011" name="PLoS Biol.">
        <title>Modernizing reference genome assemblies.</title>
        <authorList>
            <person name="Church D.M."/>
            <person name="Schneider V.A."/>
            <person name="Graves T."/>
            <person name="Auger K."/>
            <person name="Cunningham F."/>
            <person name="Bouk N."/>
            <person name="Chen H.C."/>
            <person name="Agarwala R."/>
            <person name="McLaren W.M."/>
            <person name="Ritchie G.R."/>
            <person name="Albracht D."/>
            <person name="Kremitzki M."/>
            <person name="Rock S."/>
            <person name="Kotkiewicz H."/>
            <person name="Kremitzki C."/>
            <person name="Wollam A."/>
            <person name="Trani L."/>
            <person name="Fulton L."/>
            <person name="Fulton R."/>
            <person name="Matthews L."/>
            <person name="Whitehead S."/>
            <person name="Chow W."/>
            <person name="Torrance J."/>
            <person name="Dunn M."/>
            <person name="Harden G."/>
            <person name="Threadgold G."/>
            <person name="Wood J."/>
            <person name="Collins J."/>
            <person name="Heath P."/>
            <person name="Griffiths G."/>
            <person name="Pelan S."/>
            <person name="Grafham D."/>
            <person name="Eichler E.E."/>
            <person name="Weinstock G."/>
            <person name="Mardis E.R."/>
            <person name="Wilson R.K."/>
            <person name="Howe K."/>
            <person name="Flicek P."/>
            <person name="Hubbard T."/>
        </authorList>
    </citation>
    <scope>NUCLEOTIDE SEQUENCE [LARGE SCALE GENOMIC DNA]</scope>
    <source>
        <strain evidence="3">C57BL/6J</strain>
    </source>
</reference>
<dbReference type="VEuPathDB" id="HostDB:ENSMUSG00000026224"/>
<keyword evidence="5" id="KW-1185">Reference proteome</keyword>
<feature type="compositionally biased region" description="Basic and acidic residues" evidence="1">
    <location>
        <begin position="1"/>
        <end position="20"/>
    </location>
</feature>
<evidence type="ECO:0000313" key="4">
    <source>
        <dbReference type="MGI" id="MGI:1918391"/>
    </source>
</evidence>
<evidence type="ECO:0000313" key="5">
    <source>
        <dbReference type="Proteomes" id="UP000000589"/>
    </source>
</evidence>
<reference evidence="2" key="8">
    <citation type="journal article" date="2005" name="Science">
        <title>Antisense Transcription in the Mammalian Transcriptome.</title>
        <authorList>
            <consortium name="RIKEN Genome Exploration Research Group and Genome Science Group (Genome Network Project Core Group) and the FANTOM Consortium"/>
        </authorList>
    </citation>
    <scope>NUCLEOTIDE SEQUENCE</scope>
    <source>
        <strain evidence="2">C57BL/6J</strain>
        <tissue evidence="2">Testis</tissue>
    </source>
</reference>
<evidence type="ECO:0000256" key="1">
    <source>
        <dbReference type="SAM" id="MobiDB-lite"/>
    </source>
</evidence>
<sequence length="131" mass="14756">MHPSETQEPRNHTALRERKPPQQRCCSSPGLSGWLATCSDPLVASSEHRDYRIWELSLPCLLVGSEAWSCCLAANLCQACTAERILQDLERDDEQLPFLAWEVGLFCALAALRGMHYDSWGTQCAFQFPKT</sequence>
<dbReference type="Ensembl" id="ENSMUST00000027426.11">
    <property type="protein sequence ID" value="ENSMUSP00000027426.5"/>
    <property type="gene ID" value="ENSMUSG00000026224.12"/>
</dbReference>
<feature type="region of interest" description="Disordered" evidence="1">
    <location>
        <begin position="1"/>
        <end position="25"/>
    </location>
</feature>
<dbReference type="AlphaFoldDB" id="Q9D476"/>
<dbReference type="ExpressionAtlas" id="Q9D476">
    <property type="expression patterns" value="baseline and differential"/>
</dbReference>